<feature type="transmembrane region" description="Helical" evidence="1">
    <location>
        <begin position="115"/>
        <end position="135"/>
    </location>
</feature>
<feature type="transmembrane region" description="Helical" evidence="1">
    <location>
        <begin position="147"/>
        <end position="172"/>
    </location>
</feature>
<sequence>MRAALPLLRRRPPGGAQRWERTNHAGRPVTLLEGPALVAGCVTVALTAPPVAGAAAAAGALGVLDDLVGSTDSKGLKGHLAALRRGEVTTGAVKVLGLGATGLATAWALDRDHVGLGTPAGAVLIAGGANLLNLFDLRPGRALKVALIVGVPITFAGSSVAAAGMGAAVAALPEDLRGEAMMGDTGANALGALLGSALAITLGTRSRWAAAGAVVVLTLASERVSFSRVIASTPGLRELDAWGRPRP</sequence>
<keyword evidence="3" id="KW-1185">Reference proteome</keyword>
<evidence type="ECO:0008006" key="4">
    <source>
        <dbReference type="Google" id="ProtNLM"/>
    </source>
</evidence>
<feature type="transmembrane region" description="Helical" evidence="1">
    <location>
        <begin position="91"/>
        <end position="109"/>
    </location>
</feature>
<protein>
    <recommendedName>
        <fullName evidence="4">Glycosyl transferase family 4</fullName>
    </recommendedName>
</protein>
<dbReference type="EMBL" id="LAIR01000002">
    <property type="protein sequence ID" value="KNX39347.1"/>
    <property type="molecule type" value="Genomic_DNA"/>
</dbReference>
<evidence type="ECO:0000313" key="2">
    <source>
        <dbReference type="EMBL" id="KNX39347.1"/>
    </source>
</evidence>
<keyword evidence="1" id="KW-0472">Membrane</keyword>
<name>A0A0L6CNP3_9MICO</name>
<keyword evidence="1" id="KW-1133">Transmembrane helix</keyword>
<evidence type="ECO:0000256" key="1">
    <source>
        <dbReference type="SAM" id="Phobius"/>
    </source>
</evidence>
<dbReference type="PATRIC" id="fig|1631356.3.peg.1866"/>
<keyword evidence="1" id="KW-0812">Transmembrane</keyword>
<dbReference type="AlphaFoldDB" id="A0A0L6CNP3"/>
<evidence type="ECO:0000313" key="3">
    <source>
        <dbReference type="Proteomes" id="UP000037397"/>
    </source>
</evidence>
<dbReference type="Proteomes" id="UP000037397">
    <property type="component" value="Unassembled WGS sequence"/>
</dbReference>
<dbReference type="STRING" id="1631356.VV01_09580"/>
<gene>
    <name evidence="2" type="ORF">VV01_09580</name>
</gene>
<reference evidence="3" key="1">
    <citation type="submission" date="2015-03" db="EMBL/GenBank/DDBJ databases">
        <title>Luteipulveratus halotolerans sp. nov., a novel actinobacterium (Dermacoccaceae) from Sarawak, Malaysia.</title>
        <authorList>
            <person name="Juboi H."/>
            <person name="Basik A."/>
            <person name="Shamsul S.S."/>
            <person name="Arnold P."/>
            <person name="Schmitt E.K."/>
            <person name="Sanglier J.-J."/>
            <person name="Yeo T."/>
        </authorList>
    </citation>
    <scope>NUCLEOTIDE SEQUENCE [LARGE SCALE GENOMIC DNA]</scope>
    <source>
        <strain evidence="3">C296001</strain>
    </source>
</reference>
<proteinExistence type="predicted"/>
<accession>A0A0L6CNP3</accession>
<comment type="caution">
    <text evidence="2">The sequence shown here is derived from an EMBL/GenBank/DDBJ whole genome shotgun (WGS) entry which is preliminary data.</text>
</comment>
<organism evidence="2 3">
    <name type="scientific">Luteipulveratus halotolerans</name>
    <dbReference type="NCBI Taxonomy" id="1631356"/>
    <lineage>
        <taxon>Bacteria</taxon>
        <taxon>Bacillati</taxon>
        <taxon>Actinomycetota</taxon>
        <taxon>Actinomycetes</taxon>
        <taxon>Micrococcales</taxon>
        <taxon>Dermacoccaceae</taxon>
        <taxon>Luteipulveratus</taxon>
    </lineage>
</organism>